<evidence type="ECO:0000313" key="3">
    <source>
        <dbReference type="Proteomes" id="UP000277256"/>
    </source>
</evidence>
<evidence type="ECO:0000259" key="1">
    <source>
        <dbReference type="Pfam" id="PF22513"/>
    </source>
</evidence>
<keyword evidence="3" id="KW-1185">Reference proteome</keyword>
<dbReference type="SUPFAM" id="SSF47598">
    <property type="entry name" value="Ribbon-helix-helix"/>
    <property type="match status" value="1"/>
</dbReference>
<dbReference type="InterPro" id="IPR053853">
    <property type="entry name" value="FitA-like_RHH"/>
</dbReference>
<dbReference type="OrthoDB" id="7107936at2"/>
<name>A0A426V515_9ACTN</name>
<dbReference type="EMBL" id="RSEB01000001">
    <property type="protein sequence ID" value="RRS01908.1"/>
    <property type="molecule type" value="Genomic_DNA"/>
</dbReference>
<proteinExistence type="predicted"/>
<sequence length="85" mass="9420">MVNLQIRDVPEALRDRLAATAASRGQSMQSYLMSVLKDEARRSANVELLRAIDALDEGDEFSGAEITAEIAAVRDDRDRRNTEAL</sequence>
<dbReference type="Pfam" id="PF22513">
    <property type="entry name" value="FitA-like_RHH"/>
    <property type="match status" value="1"/>
</dbReference>
<reference evidence="2 3" key="1">
    <citation type="submission" date="2018-12" db="EMBL/GenBank/DDBJ databases">
        <title>Glycomyces sp. YIM 121974 draft genome.</title>
        <authorList>
            <person name="Li Q."/>
        </authorList>
    </citation>
    <scope>NUCLEOTIDE SEQUENCE [LARGE SCALE GENOMIC DNA]</scope>
    <source>
        <strain evidence="2 3">YIM 121974</strain>
    </source>
</reference>
<protein>
    <recommendedName>
        <fullName evidence="1">Antitoxin FitA-like ribbon-helix-helix domain-containing protein</fullName>
    </recommendedName>
</protein>
<dbReference type="RefSeq" id="WP_125246383.1">
    <property type="nucleotide sequence ID" value="NZ_RSEB01000001.1"/>
</dbReference>
<gene>
    <name evidence="2" type="ORF">EIW28_03960</name>
</gene>
<organism evidence="2 3">
    <name type="scientific">Glycomyces terrestris</name>
    <dbReference type="NCBI Taxonomy" id="2493553"/>
    <lineage>
        <taxon>Bacteria</taxon>
        <taxon>Bacillati</taxon>
        <taxon>Actinomycetota</taxon>
        <taxon>Actinomycetes</taxon>
        <taxon>Glycomycetales</taxon>
        <taxon>Glycomycetaceae</taxon>
        <taxon>Glycomyces</taxon>
    </lineage>
</organism>
<evidence type="ECO:0000313" key="2">
    <source>
        <dbReference type="EMBL" id="RRS01908.1"/>
    </source>
</evidence>
<dbReference type="InterPro" id="IPR010985">
    <property type="entry name" value="Ribbon_hlx_hlx"/>
</dbReference>
<feature type="domain" description="Antitoxin FitA-like ribbon-helix-helix" evidence="1">
    <location>
        <begin position="3"/>
        <end position="38"/>
    </location>
</feature>
<dbReference type="AlphaFoldDB" id="A0A426V515"/>
<accession>A0A426V515</accession>
<comment type="caution">
    <text evidence="2">The sequence shown here is derived from an EMBL/GenBank/DDBJ whole genome shotgun (WGS) entry which is preliminary data.</text>
</comment>
<dbReference type="Proteomes" id="UP000277256">
    <property type="component" value="Unassembled WGS sequence"/>
</dbReference>
<dbReference type="GO" id="GO:0006355">
    <property type="term" value="P:regulation of DNA-templated transcription"/>
    <property type="evidence" value="ECO:0007669"/>
    <property type="project" value="InterPro"/>
</dbReference>